<dbReference type="AlphaFoldDB" id="A0A8S3YPJ5"/>
<feature type="non-terminal residue" evidence="2">
    <location>
        <position position="1"/>
    </location>
</feature>
<sequence>QKNGHCKYCEKTNMWTARASFNFCTLATEGGGGEGCAVSRHVAVGLGLLGAGWGHRVERRGESQSGGGGEDKIWEAVVGLYTSDVRRVTDSGGGGVGGKGRTIGSVKGPEEAGRQANRQTR</sequence>
<evidence type="ECO:0000313" key="3">
    <source>
        <dbReference type="Proteomes" id="UP000678393"/>
    </source>
</evidence>
<dbReference type="Proteomes" id="UP000678393">
    <property type="component" value="Unassembled WGS sequence"/>
</dbReference>
<proteinExistence type="predicted"/>
<feature type="region of interest" description="Disordered" evidence="1">
    <location>
        <begin position="89"/>
        <end position="121"/>
    </location>
</feature>
<name>A0A8S3YPJ5_9EUPU</name>
<organism evidence="2 3">
    <name type="scientific">Candidula unifasciata</name>
    <dbReference type="NCBI Taxonomy" id="100452"/>
    <lineage>
        <taxon>Eukaryota</taxon>
        <taxon>Metazoa</taxon>
        <taxon>Spiralia</taxon>
        <taxon>Lophotrochozoa</taxon>
        <taxon>Mollusca</taxon>
        <taxon>Gastropoda</taxon>
        <taxon>Heterobranchia</taxon>
        <taxon>Euthyneura</taxon>
        <taxon>Panpulmonata</taxon>
        <taxon>Eupulmonata</taxon>
        <taxon>Stylommatophora</taxon>
        <taxon>Helicina</taxon>
        <taxon>Helicoidea</taxon>
        <taxon>Geomitridae</taxon>
        <taxon>Candidula</taxon>
    </lineage>
</organism>
<keyword evidence="3" id="KW-1185">Reference proteome</keyword>
<dbReference type="EMBL" id="CAJHNH020000313">
    <property type="protein sequence ID" value="CAG5116870.1"/>
    <property type="molecule type" value="Genomic_DNA"/>
</dbReference>
<feature type="compositionally biased region" description="Gly residues" evidence="1">
    <location>
        <begin position="91"/>
        <end position="101"/>
    </location>
</feature>
<reference evidence="2" key="1">
    <citation type="submission" date="2021-04" db="EMBL/GenBank/DDBJ databases">
        <authorList>
            <consortium name="Molecular Ecology Group"/>
        </authorList>
    </citation>
    <scope>NUCLEOTIDE SEQUENCE</scope>
</reference>
<accession>A0A8S3YPJ5</accession>
<gene>
    <name evidence="2" type="ORF">CUNI_LOCUS2428</name>
</gene>
<comment type="caution">
    <text evidence="2">The sequence shown here is derived from an EMBL/GenBank/DDBJ whole genome shotgun (WGS) entry which is preliminary data.</text>
</comment>
<evidence type="ECO:0000313" key="2">
    <source>
        <dbReference type="EMBL" id="CAG5116870.1"/>
    </source>
</evidence>
<protein>
    <submittedName>
        <fullName evidence="2">Uncharacterized protein</fullName>
    </submittedName>
</protein>
<evidence type="ECO:0000256" key="1">
    <source>
        <dbReference type="SAM" id="MobiDB-lite"/>
    </source>
</evidence>